<dbReference type="Pfam" id="PF00047">
    <property type="entry name" value="ig"/>
    <property type="match status" value="1"/>
</dbReference>
<dbReference type="PANTHER" id="PTHR23504:SF1">
    <property type="entry name" value="GH21943P-RELATED"/>
    <property type="match status" value="1"/>
</dbReference>
<evidence type="ECO:0000256" key="1">
    <source>
        <dbReference type="ARBA" id="ARBA00004141"/>
    </source>
</evidence>
<keyword evidence="2" id="KW-0813">Transport</keyword>
<accession>A0ABQ7S7V0</accession>
<feature type="transmembrane region" description="Helical" evidence="7">
    <location>
        <begin position="1067"/>
        <end position="1085"/>
    </location>
</feature>
<feature type="region of interest" description="Disordered" evidence="6">
    <location>
        <begin position="383"/>
        <end position="403"/>
    </location>
</feature>
<feature type="transmembrane region" description="Helical" evidence="7">
    <location>
        <begin position="917"/>
        <end position="935"/>
    </location>
</feature>
<evidence type="ECO:0000256" key="2">
    <source>
        <dbReference type="ARBA" id="ARBA00022448"/>
    </source>
</evidence>
<dbReference type="InterPro" id="IPR036259">
    <property type="entry name" value="MFS_trans_sf"/>
</dbReference>
<dbReference type="InterPro" id="IPR003599">
    <property type="entry name" value="Ig_sub"/>
</dbReference>
<feature type="domain" description="Ig-like" evidence="8">
    <location>
        <begin position="329"/>
        <end position="447"/>
    </location>
</feature>
<reference evidence="9 10" key="1">
    <citation type="submission" date="2020-10" db="EMBL/GenBank/DDBJ databases">
        <authorList>
            <person name="Klimov P.B."/>
            <person name="Dyachkov S.M."/>
            <person name="Chetverikov P.E."/>
        </authorList>
    </citation>
    <scope>NUCLEOTIDE SEQUENCE [LARGE SCALE GENOMIC DNA]</scope>
    <source>
        <strain evidence="9">BMOC 18-1129-001#AD2665</strain>
        <tissue evidence="9">Entire mites</tissue>
    </source>
</reference>
<dbReference type="SMART" id="SM00409">
    <property type="entry name" value="IG"/>
    <property type="match status" value="3"/>
</dbReference>
<keyword evidence="10" id="KW-1185">Reference proteome</keyword>
<dbReference type="Pfam" id="PF07690">
    <property type="entry name" value="MFS_1"/>
    <property type="match status" value="1"/>
</dbReference>
<feature type="region of interest" description="Disordered" evidence="6">
    <location>
        <begin position="529"/>
        <end position="555"/>
    </location>
</feature>
<keyword evidence="4 7" id="KW-1133">Transmembrane helix</keyword>
<dbReference type="PANTHER" id="PTHR23504">
    <property type="entry name" value="MAJOR FACILITATOR SUPERFAMILY DOMAIN-CONTAINING PROTEIN 10"/>
    <property type="match status" value="1"/>
</dbReference>
<evidence type="ECO:0000256" key="5">
    <source>
        <dbReference type="ARBA" id="ARBA00023136"/>
    </source>
</evidence>
<dbReference type="Proteomes" id="UP000825002">
    <property type="component" value="Unassembled WGS sequence"/>
</dbReference>
<dbReference type="InterPro" id="IPR011701">
    <property type="entry name" value="MFS"/>
</dbReference>
<dbReference type="SUPFAM" id="SSF48726">
    <property type="entry name" value="Immunoglobulin"/>
    <property type="match status" value="3"/>
</dbReference>
<dbReference type="PROSITE" id="PS50835">
    <property type="entry name" value="IG_LIKE"/>
    <property type="match status" value="2"/>
</dbReference>
<feature type="transmembrane region" description="Helical" evidence="7">
    <location>
        <begin position="1091"/>
        <end position="1113"/>
    </location>
</feature>
<feature type="region of interest" description="Disordered" evidence="6">
    <location>
        <begin position="1256"/>
        <end position="1340"/>
    </location>
</feature>
<feature type="transmembrane region" description="Helical" evidence="7">
    <location>
        <begin position="893"/>
        <end position="911"/>
    </location>
</feature>
<evidence type="ECO:0000256" key="7">
    <source>
        <dbReference type="SAM" id="Phobius"/>
    </source>
</evidence>
<evidence type="ECO:0000259" key="8">
    <source>
        <dbReference type="PROSITE" id="PS50835"/>
    </source>
</evidence>
<feature type="transmembrane region" description="Helical" evidence="7">
    <location>
        <begin position="1207"/>
        <end position="1230"/>
    </location>
</feature>
<feature type="compositionally biased region" description="Polar residues" evidence="6">
    <location>
        <begin position="1327"/>
        <end position="1340"/>
    </location>
</feature>
<dbReference type="Gene3D" id="1.20.1250.20">
    <property type="entry name" value="MFS general substrate transporter like domains"/>
    <property type="match status" value="1"/>
</dbReference>
<feature type="compositionally biased region" description="Polar residues" evidence="6">
    <location>
        <begin position="489"/>
        <end position="500"/>
    </location>
</feature>
<dbReference type="InterPro" id="IPR005829">
    <property type="entry name" value="Sugar_transporter_CS"/>
</dbReference>
<comment type="subcellular location">
    <subcellularLocation>
        <location evidence="1">Membrane</location>
        <topology evidence="1">Multi-pass membrane protein</topology>
    </subcellularLocation>
</comment>
<dbReference type="InterPro" id="IPR003598">
    <property type="entry name" value="Ig_sub2"/>
</dbReference>
<keyword evidence="3 7" id="KW-0812">Transmembrane</keyword>
<dbReference type="SMART" id="SM00408">
    <property type="entry name" value="IGc2"/>
    <property type="match status" value="3"/>
</dbReference>
<feature type="transmembrane region" description="Helical" evidence="7">
    <location>
        <begin position="827"/>
        <end position="849"/>
    </location>
</feature>
<comment type="caution">
    <text evidence="9">The sequence shown here is derived from an EMBL/GenBank/DDBJ whole genome shotgun (WGS) entry which is preliminary data.</text>
</comment>
<evidence type="ECO:0000256" key="3">
    <source>
        <dbReference type="ARBA" id="ARBA00022692"/>
    </source>
</evidence>
<dbReference type="InterPro" id="IPR013151">
    <property type="entry name" value="Immunoglobulin_dom"/>
</dbReference>
<dbReference type="EMBL" id="JAIFTH010000449">
    <property type="protein sequence ID" value="KAG9509491.1"/>
    <property type="molecule type" value="Genomic_DNA"/>
</dbReference>
<feature type="transmembrane region" description="Helical" evidence="7">
    <location>
        <begin position="1037"/>
        <end position="1060"/>
    </location>
</feature>
<gene>
    <name evidence="9" type="primary">Mfsd14b</name>
    <name evidence="9" type="ORF">GZH46_01989</name>
</gene>
<feature type="compositionally biased region" description="Low complexity" evidence="6">
    <location>
        <begin position="1308"/>
        <end position="1325"/>
    </location>
</feature>
<dbReference type="PROSITE" id="PS00216">
    <property type="entry name" value="SUGAR_TRANSPORT_1"/>
    <property type="match status" value="1"/>
</dbReference>
<name>A0ABQ7S7V0_9ACAR</name>
<feature type="non-terminal residue" evidence="9">
    <location>
        <position position="1"/>
    </location>
</feature>
<dbReference type="SUPFAM" id="SSF103473">
    <property type="entry name" value="MFS general substrate transporter"/>
    <property type="match status" value="1"/>
</dbReference>
<feature type="compositionally biased region" description="Polar residues" evidence="6">
    <location>
        <begin position="529"/>
        <end position="545"/>
    </location>
</feature>
<evidence type="ECO:0000313" key="10">
    <source>
        <dbReference type="Proteomes" id="UP000825002"/>
    </source>
</evidence>
<feature type="compositionally biased region" description="Basic and acidic residues" evidence="6">
    <location>
        <begin position="385"/>
        <end position="395"/>
    </location>
</feature>
<evidence type="ECO:0000256" key="6">
    <source>
        <dbReference type="SAM" id="MobiDB-lite"/>
    </source>
</evidence>
<evidence type="ECO:0000313" key="9">
    <source>
        <dbReference type="EMBL" id="KAG9509491.1"/>
    </source>
</evidence>
<keyword evidence="5 7" id="KW-0472">Membrane</keyword>
<organism evidence="9 10">
    <name type="scientific">Fragariocoptes setiger</name>
    <dbReference type="NCBI Taxonomy" id="1670756"/>
    <lineage>
        <taxon>Eukaryota</taxon>
        <taxon>Metazoa</taxon>
        <taxon>Ecdysozoa</taxon>
        <taxon>Arthropoda</taxon>
        <taxon>Chelicerata</taxon>
        <taxon>Arachnida</taxon>
        <taxon>Acari</taxon>
        <taxon>Acariformes</taxon>
        <taxon>Trombidiformes</taxon>
        <taxon>Prostigmata</taxon>
        <taxon>Eupodina</taxon>
        <taxon>Eriophyoidea</taxon>
        <taxon>Phytoptidae</taxon>
        <taxon>Fragariocoptes</taxon>
    </lineage>
</organism>
<dbReference type="Gene3D" id="2.60.40.10">
    <property type="entry name" value="Immunoglobulins"/>
    <property type="match status" value="3"/>
</dbReference>
<proteinExistence type="predicted"/>
<sequence length="1340" mass="148628">CDENGEDQLVITMVITIPVFHHPHFPRNGHNANSTFCLQQQGVSDLLPRQQQNKQRNCYLLMPSSANEVLFCVLFQLQLQWPNQLILIVALLSQEQRRKQEQKIVVSKLARFTYRAFSLDEPVPFNSIQSNPIGHQHNTCCHNIARNIALRMKLPHRHGAGIDIRTLTLGRSLSVRLLASSKLHDVKSASFYTPFIVPMLYDDNLRSTKYADDRRRVEWNSETLGLDLSCSVAAHCGDDYEHTVANSTLRLRSQKRVAWLKQETRTILSIDTNIITTNYRIFLIPDEEQRKWVLHIKDVQQSDRGHYQCQINTVPTKNITGFLEVVTPPTILPQYSSGETQVDERSNVTLTCKSSSTPKANITWKREDGQPILLSGVNRNYVGSHGDDHNGESHSSDTTSYNNLVDRGHYQSERLTMIYVDRTFSGVYVCTANNGIPPVATRRIPLSINFGPHTRVANQFISASVGDPVELECLIEAFPRSDNYWSKVSTSGQGGTDNIVSSSSPYSSNDQLELMPSMNAAAVSTFNSNGHEQQQGVLSNSQQEQQHNKAYDQTASHPHQYLHQRLVPRSIMVGTINSDHNKASQMDYIGSGDINDNGNDRPVDRHRQVSATTSLVSNPSYVTVKQTMLSNQQIIQLKLFIPAIRRQDFGRYLCRARNHLGVSESQVTIREIAKSPEFLPQRPSGDLYSGNQDQSTQIKGKFVPVRTPVYATTPSAHITHSLDSWAPNVNAQNRVVYDEKYMQAIRARQISNHETNGKIRKVSHKTDQASSLGYTASPSQLPLQAFIVHLISVLGTMLLEVSEKFEGYADSNSGFVTLGKGVGRPSILHVLFVIFAEFFAWGLLTTPLIAALKQTFPNQTLTINGVIWGIKGTLSFLTSPLIGYCSDVLGRKLFLMITVLFTCLPIPVMLISSWSSAYGQVSATFAASMIFGPCLRAYLSSHYGDNLVILIATLVAVVDLLFVYFIVPESLPEKYRPQPSSLWEQAAPLSTFKKIGHDSMIWTLCLAVFLSYLPEAGQYSCFFVYLKLVVGFSEEKVAIFIACVGLASVISQTLLLIYLIKRFGGKKTILIGLVMQAVQLLLLSFGRSQYLMWFTGLIASLSSITYPAISAYVSTYADPDKQGCTQGMITGVRSLCGGIGPAMFGILFNYFNVDVYANPTSSMMSPSSMDLQPIMGFGGHHRSKEFDSSGSSIDSVRQLHNKNGDRFIVGPPFLFGALLVMLATLVATFIPDSVLYQRCPTKPSSSEESSQANFHYTMLPNHGSTPVGGKEPTKKTPKNSKARPNAEKNFKSKSASSKEQSDDDTIMTSNSAASDSDSPSTDVPTEISANQTNAVNGQLR</sequence>
<dbReference type="InterPro" id="IPR013783">
    <property type="entry name" value="Ig-like_fold"/>
</dbReference>
<dbReference type="InterPro" id="IPR036179">
    <property type="entry name" value="Ig-like_dom_sf"/>
</dbReference>
<dbReference type="InterPro" id="IPR007110">
    <property type="entry name" value="Ig-like_dom"/>
</dbReference>
<feature type="domain" description="Ig-like" evidence="8">
    <location>
        <begin position="194"/>
        <end position="320"/>
    </location>
</feature>
<evidence type="ECO:0000256" key="4">
    <source>
        <dbReference type="ARBA" id="ARBA00022989"/>
    </source>
</evidence>
<feature type="region of interest" description="Disordered" evidence="6">
    <location>
        <begin position="489"/>
        <end position="508"/>
    </location>
</feature>
<feature type="transmembrane region" description="Helical" evidence="7">
    <location>
        <begin position="947"/>
        <end position="967"/>
    </location>
</feature>
<protein>
    <submittedName>
        <fullName evidence="9">Hippocampus abundant transcript-like protein 1</fullName>
    </submittedName>
</protein>